<evidence type="ECO:0008006" key="3">
    <source>
        <dbReference type="Google" id="ProtNLM"/>
    </source>
</evidence>
<dbReference type="AlphaFoldDB" id="M6FMW1"/>
<sequence>MQGILLWIQVLWTHKSLQLKFQIKVSAQNALNQAVFLYNNVRLHQNLGFLTPEFFHRAS</sequence>
<evidence type="ECO:0000313" key="1">
    <source>
        <dbReference type="EMBL" id="EMM74113.1"/>
    </source>
</evidence>
<name>M6FMW1_9LEPT</name>
<dbReference type="EMBL" id="AFJM02000018">
    <property type="protein sequence ID" value="EMM74113.1"/>
    <property type="molecule type" value="Genomic_DNA"/>
</dbReference>
<organism evidence="1 2">
    <name type="scientific">Leptospira weilii str. 2006001855</name>
    <dbReference type="NCBI Taxonomy" id="996804"/>
    <lineage>
        <taxon>Bacteria</taxon>
        <taxon>Pseudomonadati</taxon>
        <taxon>Spirochaetota</taxon>
        <taxon>Spirochaetia</taxon>
        <taxon>Leptospirales</taxon>
        <taxon>Leptospiraceae</taxon>
        <taxon>Leptospira</taxon>
    </lineage>
</organism>
<gene>
    <name evidence="1" type="ORF">LEP1GSC038_0152</name>
</gene>
<dbReference type="Proteomes" id="UP000012101">
    <property type="component" value="Unassembled WGS sequence"/>
</dbReference>
<reference evidence="1 2" key="1">
    <citation type="submission" date="2013-01" db="EMBL/GenBank/DDBJ databases">
        <authorList>
            <person name="Harkins D.M."/>
            <person name="Durkin A.S."/>
            <person name="Brinkac L.M."/>
            <person name="Haft D.H."/>
            <person name="Selengut J.D."/>
            <person name="Sanka R."/>
            <person name="DePew J."/>
            <person name="Purushe J."/>
            <person name="Hospenthal D.R."/>
            <person name="Murray C.K."/>
            <person name="Pimentel G."/>
            <person name="Wasfy M."/>
            <person name="Vinetz J.M."/>
            <person name="Sutton G.G."/>
            <person name="Nierman W.C."/>
            <person name="Fouts D.E."/>
        </authorList>
    </citation>
    <scope>NUCLEOTIDE SEQUENCE [LARGE SCALE GENOMIC DNA]</scope>
    <source>
        <strain evidence="1 2">2006001855</strain>
    </source>
</reference>
<protein>
    <recommendedName>
        <fullName evidence="3">Integrase core domain protein</fullName>
    </recommendedName>
</protein>
<evidence type="ECO:0000313" key="2">
    <source>
        <dbReference type="Proteomes" id="UP000012101"/>
    </source>
</evidence>
<accession>M6FMW1</accession>
<comment type="caution">
    <text evidence="1">The sequence shown here is derived from an EMBL/GenBank/DDBJ whole genome shotgun (WGS) entry which is preliminary data.</text>
</comment>
<proteinExistence type="predicted"/>